<gene>
    <name evidence="1" type="ORF">HMPREF9123_1589</name>
</gene>
<dbReference type="EMBL" id="AFAY01000031">
    <property type="protein sequence ID" value="EGF10708.1"/>
    <property type="molecule type" value="Genomic_DNA"/>
</dbReference>
<dbReference type="RefSeq" id="WP_007342596.1">
    <property type="nucleotide sequence ID" value="NZ_GL878494.1"/>
</dbReference>
<evidence type="ECO:0000313" key="1">
    <source>
        <dbReference type="EMBL" id="EGF10708.1"/>
    </source>
</evidence>
<sequence>MFWAIISACSIVVAVLVVWVNASAFGMEERDHKEVSEYEKRFGLGPQPAVKKDEASDS</sequence>
<organism evidence="1 2">
    <name type="scientific">Neisseria bacilliformis ATCC BAA-1200</name>
    <dbReference type="NCBI Taxonomy" id="888742"/>
    <lineage>
        <taxon>Bacteria</taxon>
        <taxon>Pseudomonadati</taxon>
        <taxon>Pseudomonadota</taxon>
        <taxon>Betaproteobacteria</taxon>
        <taxon>Neisseriales</taxon>
        <taxon>Neisseriaceae</taxon>
        <taxon>Neisseria</taxon>
    </lineage>
</organism>
<reference evidence="1 2" key="1">
    <citation type="submission" date="2011-02" db="EMBL/GenBank/DDBJ databases">
        <authorList>
            <person name="Muzny D."/>
            <person name="Qin X."/>
            <person name="Deng J."/>
            <person name="Jiang H."/>
            <person name="Liu Y."/>
            <person name="Qu J."/>
            <person name="Song X.-Z."/>
            <person name="Zhang L."/>
            <person name="Thornton R."/>
            <person name="Coyle M."/>
            <person name="Francisco L."/>
            <person name="Jackson L."/>
            <person name="Javaid M."/>
            <person name="Korchina V."/>
            <person name="Kovar C."/>
            <person name="Mata R."/>
            <person name="Mathew T."/>
            <person name="Ngo R."/>
            <person name="Nguyen L."/>
            <person name="Nguyen N."/>
            <person name="Okwuonu G."/>
            <person name="Ongeri F."/>
            <person name="Pham C."/>
            <person name="Simmons D."/>
            <person name="Wilczek-Boney K."/>
            <person name="Hale W."/>
            <person name="Jakkamsetti A."/>
            <person name="Pham P."/>
            <person name="Ruth R."/>
            <person name="San Lucas F."/>
            <person name="Warren J."/>
            <person name="Zhang J."/>
            <person name="Zhao Z."/>
            <person name="Zhou C."/>
            <person name="Zhu D."/>
            <person name="Lee S."/>
            <person name="Bess C."/>
            <person name="Blankenburg K."/>
            <person name="Forbes L."/>
            <person name="Fu Q."/>
            <person name="Gubbala S."/>
            <person name="Hirani K."/>
            <person name="Jayaseelan J.C."/>
            <person name="Lara F."/>
            <person name="Munidasa M."/>
            <person name="Palculict T."/>
            <person name="Patil S."/>
            <person name="Pu L.-L."/>
            <person name="Saada N."/>
            <person name="Tang L."/>
            <person name="Weissenberger G."/>
            <person name="Zhu Y."/>
            <person name="Hemphill L."/>
            <person name="Shang Y."/>
            <person name="Youmans B."/>
            <person name="Ayvaz T."/>
            <person name="Ross M."/>
            <person name="Santibanez J."/>
            <person name="Aqrawi P."/>
            <person name="Gross S."/>
            <person name="Joshi V."/>
            <person name="Fowler G."/>
            <person name="Nazareth L."/>
            <person name="Reid J."/>
            <person name="Worley K."/>
            <person name="Petrosino J."/>
            <person name="Highlander S."/>
            <person name="Gibbs R."/>
        </authorList>
    </citation>
    <scope>NUCLEOTIDE SEQUENCE [LARGE SCALE GENOMIC DNA]</scope>
    <source>
        <strain evidence="1 2">ATCC BAA-1200</strain>
    </source>
</reference>
<protein>
    <submittedName>
        <fullName evidence="1">Uncharacterized protein</fullName>
    </submittedName>
</protein>
<comment type="caution">
    <text evidence="1">The sequence shown here is derived from an EMBL/GenBank/DDBJ whole genome shotgun (WGS) entry which is preliminary data.</text>
</comment>
<dbReference type="AlphaFoldDB" id="F2BCV9"/>
<proteinExistence type="predicted"/>
<evidence type="ECO:0000313" key="2">
    <source>
        <dbReference type="Proteomes" id="UP000004105"/>
    </source>
</evidence>
<dbReference type="HOGENOM" id="CLU_205923_0_0_4"/>
<accession>F2BCV9</accession>
<dbReference type="Proteomes" id="UP000004105">
    <property type="component" value="Unassembled WGS sequence"/>
</dbReference>
<name>F2BCV9_9NEIS</name>
<keyword evidence="2" id="KW-1185">Reference proteome</keyword>